<organism evidence="3 4">
    <name type="scientific">Lutibacter agarilyticus</name>
    <dbReference type="NCBI Taxonomy" id="1109740"/>
    <lineage>
        <taxon>Bacteria</taxon>
        <taxon>Pseudomonadati</taxon>
        <taxon>Bacteroidota</taxon>
        <taxon>Flavobacteriia</taxon>
        <taxon>Flavobacteriales</taxon>
        <taxon>Flavobacteriaceae</taxon>
        <taxon>Lutibacter</taxon>
    </lineage>
</organism>
<name>A0A238XAR6_9FLAO</name>
<dbReference type="EMBL" id="FZNT01000005">
    <property type="protein sequence ID" value="SNR54959.1"/>
    <property type="molecule type" value="Genomic_DNA"/>
</dbReference>
<keyword evidence="4" id="KW-1185">Reference proteome</keyword>
<dbReference type="RefSeq" id="WP_089381570.1">
    <property type="nucleotide sequence ID" value="NZ_FZNT01000005.1"/>
</dbReference>
<gene>
    <name evidence="3" type="ORF">SAMN06265371_10564</name>
</gene>
<dbReference type="InterPro" id="IPR026444">
    <property type="entry name" value="Secre_tail"/>
</dbReference>
<keyword evidence="1 2" id="KW-0732">Signal</keyword>
<dbReference type="OrthoDB" id="2582440at2"/>
<sequence length="643" mass="70077">MKQNYFILVCLFLICRTSLFSQIVNEGIIQIKSGTEVYFGEEYTNKSGANHNNDGDLYLNHNFNNNGITSAVSGTTFFKSTTNAIQTISGSTKEINFFNLEVDNSTTGVLVEDNFGLFVTNTLTLTSGDLRLVDEAQLIQVNNVANSGSGNLLRDQQGISTIYGFNYWSSPVHIDGVFKLSTGLFDGTDAASNPFSTPSINYATALDGAATSPITISTRWLYTYAPNSAGYSGWIKRDHNSEIAIATGYSIKGTGAANQNYIFKGTPNNGTYTFTVNNGESVLLGNPYPSALDITKFIEDNDDTGIVNQIYFWVDGGSDSHVLANYKGGYATRNITAGVAPTLIPGTSGLGDAAGKIPGQYLAVGQGFFVDATASGTITFNNAQRDFVTEAGDSEFLKSAQKASIAETGTDLSKNSIIRIGYRDPKGYHRQIVLGFVPNSPADINFNPGYDALMADPRINELFFIIENDLTRKYVIEGVGSYDDSIEIPLGLLMAEEGQHTIMLDAVENFAETVYIKDNLLNTTHSLCDASFNLNISTGNYLDRFSIVFKPSTNQTLAVDDENIADEKIVAFYDKNNSIIVKNTGSKEIKNITIFNLLGQQIVKVNKNSYTNAEVSIPFYFKEGVYVIVVDTNLGRETFKIVN</sequence>
<dbReference type="Proteomes" id="UP000198384">
    <property type="component" value="Unassembled WGS sequence"/>
</dbReference>
<reference evidence="3 4" key="1">
    <citation type="submission" date="2017-06" db="EMBL/GenBank/DDBJ databases">
        <authorList>
            <person name="Kim H.J."/>
            <person name="Triplett B.A."/>
        </authorList>
    </citation>
    <scope>NUCLEOTIDE SEQUENCE [LARGE SCALE GENOMIC DNA]</scope>
    <source>
        <strain evidence="3 4">DSM 29150</strain>
    </source>
</reference>
<dbReference type="AlphaFoldDB" id="A0A238XAR6"/>
<evidence type="ECO:0000256" key="2">
    <source>
        <dbReference type="SAM" id="SignalP"/>
    </source>
</evidence>
<proteinExistence type="predicted"/>
<accession>A0A238XAR6</accession>
<feature type="signal peptide" evidence="2">
    <location>
        <begin position="1"/>
        <end position="21"/>
    </location>
</feature>
<evidence type="ECO:0000256" key="1">
    <source>
        <dbReference type="ARBA" id="ARBA00022729"/>
    </source>
</evidence>
<evidence type="ECO:0000313" key="4">
    <source>
        <dbReference type="Proteomes" id="UP000198384"/>
    </source>
</evidence>
<evidence type="ECO:0000313" key="3">
    <source>
        <dbReference type="EMBL" id="SNR54959.1"/>
    </source>
</evidence>
<protein>
    <submittedName>
        <fullName evidence="3">Por secretion system C-terminal sorting domain-containing protein</fullName>
    </submittedName>
</protein>
<feature type="chain" id="PRO_5012579449" evidence="2">
    <location>
        <begin position="22"/>
        <end position="643"/>
    </location>
</feature>
<dbReference type="NCBIfam" id="TIGR04183">
    <property type="entry name" value="Por_Secre_tail"/>
    <property type="match status" value="1"/>
</dbReference>